<protein>
    <submittedName>
        <fullName evidence="3">Uncharacterized protein</fullName>
    </submittedName>
</protein>
<feature type="compositionally biased region" description="Acidic residues" evidence="1">
    <location>
        <begin position="214"/>
        <end position="231"/>
    </location>
</feature>
<feature type="compositionally biased region" description="Gly residues" evidence="1">
    <location>
        <begin position="336"/>
        <end position="347"/>
    </location>
</feature>
<proteinExistence type="predicted"/>
<feature type="region of interest" description="Disordered" evidence="1">
    <location>
        <begin position="196"/>
        <end position="250"/>
    </location>
</feature>
<feature type="transmembrane region" description="Helical" evidence="2">
    <location>
        <begin position="12"/>
        <end position="29"/>
    </location>
</feature>
<evidence type="ECO:0000313" key="3">
    <source>
        <dbReference type="EMBL" id="KIZ02397.1"/>
    </source>
</evidence>
<dbReference type="EMBL" id="KK101058">
    <property type="protein sequence ID" value="KIZ02397.1"/>
    <property type="molecule type" value="Genomic_DNA"/>
</dbReference>
<keyword evidence="2" id="KW-1133">Transmembrane helix</keyword>
<dbReference type="OrthoDB" id="523707at2759"/>
<keyword evidence="2" id="KW-0812">Transmembrane</keyword>
<name>A0A0D2MPF5_9CHLO</name>
<dbReference type="PANTHER" id="PTHR15967">
    <property type="entry name" value="E2F-ASSOCIATED PHOSPHOPROTEIN"/>
    <property type="match status" value="1"/>
</dbReference>
<feature type="transmembrane region" description="Helical" evidence="2">
    <location>
        <begin position="152"/>
        <end position="174"/>
    </location>
</feature>
<dbReference type="Pfam" id="PF10238">
    <property type="entry name" value="Eapp_C"/>
    <property type="match status" value="1"/>
</dbReference>
<evidence type="ECO:0000256" key="2">
    <source>
        <dbReference type="SAM" id="Phobius"/>
    </source>
</evidence>
<evidence type="ECO:0000256" key="1">
    <source>
        <dbReference type="SAM" id="MobiDB-lite"/>
    </source>
</evidence>
<gene>
    <name evidence="3" type="ORF">MNEG_5562</name>
</gene>
<dbReference type="GO" id="GO:0005634">
    <property type="term" value="C:nucleus"/>
    <property type="evidence" value="ECO:0007669"/>
    <property type="project" value="TreeGrafter"/>
</dbReference>
<keyword evidence="4" id="KW-1185">Reference proteome</keyword>
<keyword evidence="2" id="KW-0472">Membrane</keyword>
<sequence length="386" mass="41328">MGKKCGSGGGVLITAFLQLCIGIVLLGIFEGYKVYRIKYFDGLMEQYEAAAAKAQADGKQFNWDPNVLRAQAAISSTSPMGVVWWISIAGNIFSICGLAGVINAQRDLVTAYFAWSAVQMVAGAHFFIDMIVDTTVRYGGEPPGLTGYEKATAFFLLLQVLLAVCATALAMRAIDEIKVKQREEYSRLTTISTLNDTLQDPKQPSKDENWWLSEGEEDSGEEQSGGGDDEDAAARRPLPPEQADPFYDPAADDEDAKWVAAKRQGRATDAILSCPGCFTTVCMECQQHAVLHTQYRAVFTMNCSAKSEAHIRVPTQRGSGGASSGGGGRKRKGPEEGGSSGAGGGGVGGVDGEVMYPVYCDVCETQVGAQDSDEVVHFYHVLASNP</sequence>
<feature type="transmembrane region" description="Helical" evidence="2">
    <location>
        <begin position="82"/>
        <end position="102"/>
    </location>
</feature>
<accession>A0A0D2MPF5</accession>
<dbReference type="Proteomes" id="UP000054498">
    <property type="component" value="Unassembled WGS sequence"/>
</dbReference>
<feature type="region of interest" description="Disordered" evidence="1">
    <location>
        <begin position="311"/>
        <end position="347"/>
    </location>
</feature>
<dbReference type="PANTHER" id="PTHR15967:SF0">
    <property type="entry name" value="E2F-ASSOCIATED PHOSPHOPROTEIN"/>
    <property type="match status" value="1"/>
</dbReference>
<feature type="compositionally biased region" description="Gly residues" evidence="1">
    <location>
        <begin position="318"/>
        <end position="327"/>
    </location>
</feature>
<dbReference type="InterPro" id="IPR019370">
    <property type="entry name" value="E2F-assoc_phosphoprotein"/>
</dbReference>
<dbReference type="RefSeq" id="XP_013901416.1">
    <property type="nucleotide sequence ID" value="XM_014045962.1"/>
</dbReference>
<dbReference type="AlphaFoldDB" id="A0A0D2MPF5"/>
<dbReference type="GeneID" id="25738439"/>
<dbReference type="STRING" id="145388.A0A0D2MPF5"/>
<dbReference type="KEGG" id="mng:MNEG_5562"/>
<organism evidence="3 4">
    <name type="scientific">Monoraphidium neglectum</name>
    <dbReference type="NCBI Taxonomy" id="145388"/>
    <lineage>
        <taxon>Eukaryota</taxon>
        <taxon>Viridiplantae</taxon>
        <taxon>Chlorophyta</taxon>
        <taxon>core chlorophytes</taxon>
        <taxon>Chlorophyceae</taxon>
        <taxon>CS clade</taxon>
        <taxon>Sphaeropleales</taxon>
        <taxon>Selenastraceae</taxon>
        <taxon>Monoraphidium</taxon>
    </lineage>
</organism>
<feature type="transmembrane region" description="Helical" evidence="2">
    <location>
        <begin position="109"/>
        <end position="132"/>
    </location>
</feature>
<reference evidence="3 4" key="1">
    <citation type="journal article" date="2013" name="BMC Genomics">
        <title>Reconstruction of the lipid metabolism for the microalga Monoraphidium neglectum from its genome sequence reveals characteristics suitable for biofuel production.</title>
        <authorList>
            <person name="Bogen C."/>
            <person name="Al-Dilaimi A."/>
            <person name="Albersmeier A."/>
            <person name="Wichmann J."/>
            <person name="Grundmann M."/>
            <person name="Rupp O."/>
            <person name="Lauersen K.J."/>
            <person name="Blifernez-Klassen O."/>
            <person name="Kalinowski J."/>
            <person name="Goesmann A."/>
            <person name="Mussgnug J.H."/>
            <person name="Kruse O."/>
        </authorList>
    </citation>
    <scope>NUCLEOTIDE SEQUENCE [LARGE SCALE GENOMIC DNA]</scope>
    <source>
        <strain evidence="3 4">SAG 48.87</strain>
    </source>
</reference>
<evidence type="ECO:0000313" key="4">
    <source>
        <dbReference type="Proteomes" id="UP000054498"/>
    </source>
</evidence>